<feature type="domain" description="DNA topoisomerase type IIA subunit B" evidence="7">
    <location>
        <begin position="1"/>
        <end position="67"/>
    </location>
</feature>
<evidence type="ECO:0000256" key="4">
    <source>
        <dbReference type="ARBA" id="ARBA00023029"/>
    </source>
</evidence>
<dbReference type="PANTHER" id="PTHR10169">
    <property type="entry name" value="DNA TOPOISOMERASE/GYRASE"/>
    <property type="match status" value="1"/>
</dbReference>
<dbReference type="GO" id="GO:0006265">
    <property type="term" value="P:DNA topological change"/>
    <property type="evidence" value="ECO:0007669"/>
    <property type="project" value="InterPro"/>
</dbReference>
<reference evidence="8" key="1">
    <citation type="submission" date="2021-02" db="EMBL/GenBank/DDBJ databases">
        <authorList>
            <person name="Nowell W R."/>
        </authorList>
    </citation>
    <scope>NUCLEOTIDE SEQUENCE</scope>
</reference>
<dbReference type="GO" id="GO:0003677">
    <property type="term" value="F:DNA binding"/>
    <property type="evidence" value="ECO:0007669"/>
    <property type="project" value="UniProtKB-KW"/>
</dbReference>
<evidence type="ECO:0000256" key="1">
    <source>
        <dbReference type="ARBA" id="ARBA00000185"/>
    </source>
</evidence>
<gene>
    <name evidence="8" type="ORF">SMN809_LOCUS55138</name>
</gene>
<keyword evidence="6" id="KW-0413">Isomerase</keyword>
<dbReference type="PANTHER" id="PTHR10169:SF38">
    <property type="entry name" value="DNA TOPOISOMERASE 2"/>
    <property type="match status" value="1"/>
</dbReference>
<comment type="caution">
    <text evidence="8">The sequence shown here is derived from an EMBL/GenBank/DDBJ whole genome shotgun (WGS) entry which is preliminary data.</text>
</comment>
<dbReference type="GO" id="GO:0000819">
    <property type="term" value="P:sister chromatid segregation"/>
    <property type="evidence" value="ECO:0007669"/>
    <property type="project" value="TreeGrafter"/>
</dbReference>
<evidence type="ECO:0000259" key="7">
    <source>
        <dbReference type="Pfam" id="PF00204"/>
    </source>
</evidence>
<dbReference type="InterPro" id="IPR014721">
    <property type="entry name" value="Ribsml_uS5_D2-typ_fold_subgr"/>
</dbReference>
<evidence type="ECO:0000256" key="6">
    <source>
        <dbReference type="ARBA" id="ARBA00023235"/>
    </source>
</evidence>
<evidence type="ECO:0000313" key="9">
    <source>
        <dbReference type="Proteomes" id="UP000676336"/>
    </source>
</evidence>
<dbReference type="Pfam" id="PF00204">
    <property type="entry name" value="DNA_gyraseB"/>
    <property type="match status" value="1"/>
</dbReference>
<dbReference type="InterPro" id="IPR020568">
    <property type="entry name" value="Ribosomal_Su5_D2-typ_SF"/>
</dbReference>
<dbReference type="Gene3D" id="3.30.230.10">
    <property type="match status" value="1"/>
</dbReference>
<proteinExistence type="predicted"/>
<evidence type="ECO:0000256" key="5">
    <source>
        <dbReference type="ARBA" id="ARBA00023125"/>
    </source>
</evidence>
<comment type="catalytic activity">
    <reaction evidence="1">
        <text>ATP-dependent breakage, passage and rejoining of double-stranded DNA.</text>
        <dbReference type="EC" id="5.6.2.2"/>
    </reaction>
</comment>
<name>A0A8S3DIQ8_9BILA</name>
<keyword evidence="4" id="KW-0799">Topoisomerase</keyword>
<organism evidence="8 9">
    <name type="scientific">Rotaria magnacalcarata</name>
    <dbReference type="NCBI Taxonomy" id="392030"/>
    <lineage>
        <taxon>Eukaryota</taxon>
        <taxon>Metazoa</taxon>
        <taxon>Spiralia</taxon>
        <taxon>Gnathifera</taxon>
        <taxon>Rotifera</taxon>
        <taxon>Eurotatoria</taxon>
        <taxon>Bdelloidea</taxon>
        <taxon>Philodinida</taxon>
        <taxon>Philodinidae</taxon>
        <taxon>Rotaria</taxon>
    </lineage>
</organism>
<dbReference type="SUPFAM" id="SSF54211">
    <property type="entry name" value="Ribosomal protein S5 domain 2-like"/>
    <property type="match status" value="1"/>
</dbReference>
<sequence length="80" mass="9032">EGGKHVDYITEQICPKLVEQIKKKSKAAAENLKPAQVKNHLFLFVNCLIENPEFESQAKKQLATEKKNFGSTCLIKSDEN</sequence>
<comment type="cofactor">
    <cofactor evidence="2">
        <name>Mg(2+)</name>
        <dbReference type="ChEBI" id="CHEBI:18420"/>
    </cofactor>
</comment>
<dbReference type="InterPro" id="IPR013506">
    <property type="entry name" value="Topo_IIA_bsu_dom2"/>
</dbReference>
<protein>
    <recommendedName>
        <fullName evidence="3">DNA topoisomerase (ATP-hydrolyzing)</fullName>
        <ecNumber evidence="3">5.6.2.2</ecNumber>
    </recommendedName>
</protein>
<dbReference type="GO" id="GO:0005524">
    <property type="term" value="F:ATP binding"/>
    <property type="evidence" value="ECO:0007669"/>
    <property type="project" value="InterPro"/>
</dbReference>
<accession>A0A8S3DIQ8</accession>
<dbReference type="GO" id="GO:0003918">
    <property type="term" value="F:DNA topoisomerase type II (double strand cut, ATP-hydrolyzing) activity"/>
    <property type="evidence" value="ECO:0007669"/>
    <property type="project" value="UniProtKB-EC"/>
</dbReference>
<dbReference type="InterPro" id="IPR050634">
    <property type="entry name" value="DNA_Topoisomerase_II"/>
</dbReference>
<dbReference type="GO" id="GO:0000712">
    <property type="term" value="P:resolution of meiotic recombination intermediates"/>
    <property type="evidence" value="ECO:0007669"/>
    <property type="project" value="TreeGrafter"/>
</dbReference>
<evidence type="ECO:0000313" key="8">
    <source>
        <dbReference type="EMBL" id="CAF4970579.1"/>
    </source>
</evidence>
<dbReference type="EC" id="5.6.2.2" evidence="3"/>
<dbReference type="Proteomes" id="UP000676336">
    <property type="component" value="Unassembled WGS sequence"/>
</dbReference>
<feature type="non-terminal residue" evidence="8">
    <location>
        <position position="80"/>
    </location>
</feature>
<dbReference type="EMBL" id="CAJOBI010194040">
    <property type="protein sequence ID" value="CAF4970579.1"/>
    <property type="molecule type" value="Genomic_DNA"/>
</dbReference>
<evidence type="ECO:0000256" key="2">
    <source>
        <dbReference type="ARBA" id="ARBA00001946"/>
    </source>
</evidence>
<dbReference type="AlphaFoldDB" id="A0A8S3DIQ8"/>
<dbReference type="GO" id="GO:0005634">
    <property type="term" value="C:nucleus"/>
    <property type="evidence" value="ECO:0007669"/>
    <property type="project" value="TreeGrafter"/>
</dbReference>
<feature type="non-terminal residue" evidence="8">
    <location>
        <position position="1"/>
    </location>
</feature>
<evidence type="ECO:0000256" key="3">
    <source>
        <dbReference type="ARBA" id="ARBA00012895"/>
    </source>
</evidence>
<keyword evidence="5" id="KW-0238">DNA-binding</keyword>